<dbReference type="Gene3D" id="1.20.1080.10">
    <property type="entry name" value="Glycerol uptake facilitator protein"/>
    <property type="match status" value="1"/>
</dbReference>
<evidence type="ECO:0000313" key="9">
    <source>
        <dbReference type="Proteomes" id="UP000064007"/>
    </source>
</evidence>
<feature type="transmembrane region" description="Helical" evidence="7">
    <location>
        <begin position="43"/>
        <end position="63"/>
    </location>
</feature>
<accession>A0A0D6EU26</accession>
<reference evidence="9" key="1">
    <citation type="submission" date="2014-12" db="EMBL/GenBank/DDBJ databases">
        <authorList>
            <person name="Salcher M.M."/>
        </authorList>
    </citation>
    <scope>NUCLEOTIDE SEQUENCE [LARGE SCALE GENOMIC DNA]</scope>
    <source>
        <strain evidence="9">MMS-10A-171</strain>
    </source>
</reference>
<dbReference type="InterPro" id="IPR034294">
    <property type="entry name" value="Aquaporin_transptr"/>
</dbReference>
<dbReference type="Pfam" id="PF00230">
    <property type="entry name" value="MIP"/>
    <property type="match status" value="1"/>
</dbReference>
<keyword evidence="9" id="KW-1185">Reference proteome</keyword>
<dbReference type="EMBL" id="LN827929">
    <property type="protein sequence ID" value="CEZ18990.1"/>
    <property type="molecule type" value="Genomic_DNA"/>
</dbReference>
<evidence type="ECO:0000256" key="6">
    <source>
        <dbReference type="RuleBase" id="RU000477"/>
    </source>
</evidence>
<dbReference type="InterPro" id="IPR023271">
    <property type="entry name" value="Aquaporin-like"/>
</dbReference>
<protein>
    <submittedName>
        <fullName evidence="8">Major intrinsic protein</fullName>
    </submittedName>
</protein>
<dbReference type="AlphaFoldDB" id="A0A0D6EU26"/>
<gene>
    <name evidence="8" type="ORF">BN1208_0094</name>
</gene>
<evidence type="ECO:0000256" key="2">
    <source>
        <dbReference type="ARBA" id="ARBA00022448"/>
    </source>
</evidence>
<comment type="similarity">
    <text evidence="6">Belongs to the MIP/aquaporin (TC 1.A.8) family.</text>
</comment>
<dbReference type="KEGG" id="mbat:BN1208_0094"/>
<name>A0A0D6EU26_9PROT</name>
<dbReference type="Proteomes" id="UP000064007">
    <property type="component" value="Chromosome 1"/>
</dbReference>
<evidence type="ECO:0000256" key="4">
    <source>
        <dbReference type="ARBA" id="ARBA00022989"/>
    </source>
</evidence>
<feature type="transmembrane region" description="Helical" evidence="7">
    <location>
        <begin position="189"/>
        <end position="207"/>
    </location>
</feature>
<keyword evidence="3 6" id="KW-0812">Transmembrane</keyword>
<dbReference type="PRINTS" id="PR00783">
    <property type="entry name" value="MINTRINSICP"/>
</dbReference>
<evidence type="ECO:0000256" key="5">
    <source>
        <dbReference type="ARBA" id="ARBA00023136"/>
    </source>
</evidence>
<dbReference type="GO" id="GO:0016020">
    <property type="term" value="C:membrane"/>
    <property type="evidence" value="ECO:0007669"/>
    <property type="project" value="UniProtKB-SubCell"/>
</dbReference>
<evidence type="ECO:0000256" key="7">
    <source>
        <dbReference type="SAM" id="Phobius"/>
    </source>
</evidence>
<evidence type="ECO:0000256" key="1">
    <source>
        <dbReference type="ARBA" id="ARBA00004141"/>
    </source>
</evidence>
<dbReference type="PANTHER" id="PTHR45724">
    <property type="entry name" value="AQUAPORIN NIP2-1"/>
    <property type="match status" value="1"/>
</dbReference>
<feature type="transmembrane region" description="Helical" evidence="7">
    <location>
        <begin position="84"/>
        <end position="101"/>
    </location>
</feature>
<keyword evidence="2 6" id="KW-0813">Transport</keyword>
<dbReference type="SUPFAM" id="SSF81338">
    <property type="entry name" value="Aquaporin-like"/>
    <property type="match status" value="1"/>
</dbReference>
<dbReference type="RefSeq" id="WP_046486700.1">
    <property type="nucleotide sequence ID" value="NZ_LN827929.1"/>
</dbReference>
<keyword evidence="4 7" id="KW-1133">Transmembrane helix</keyword>
<feature type="transmembrane region" description="Helical" evidence="7">
    <location>
        <begin position="121"/>
        <end position="142"/>
    </location>
</feature>
<dbReference type="PANTHER" id="PTHR45724:SF13">
    <property type="entry name" value="AQUAPORIN NIP1-1-RELATED"/>
    <property type="match status" value="1"/>
</dbReference>
<dbReference type="OrthoDB" id="9807293at2"/>
<proteinExistence type="inferred from homology"/>
<keyword evidence="5 7" id="KW-0472">Membrane</keyword>
<dbReference type="HOGENOM" id="CLU_020019_8_0_4"/>
<organism evidence="8 9">
    <name type="scientific">Candidatus Methylopumilus planktonicus</name>
    <dbReference type="NCBI Taxonomy" id="1581557"/>
    <lineage>
        <taxon>Bacteria</taxon>
        <taxon>Pseudomonadati</taxon>
        <taxon>Pseudomonadota</taxon>
        <taxon>Betaproteobacteria</taxon>
        <taxon>Nitrosomonadales</taxon>
        <taxon>Methylophilaceae</taxon>
        <taxon>Candidatus Methylopumilus</taxon>
    </lineage>
</organism>
<dbReference type="InterPro" id="IPR000425">
    <property type="entry name" value="MIP"/>
</dbReference>
<comment type="subcellular location">
    <subcellularLocation>
        <location evidence="1">Membrane</location>
        <topology evidence="1">Multi-pass membrane protein</topology>
    </subcellularLocation>
</comment>
<evidence type="ECO:0000256" key="3">
    <source>
        <dbReference type="ARBA" id="ARBA00022692"/>
    </source>
</evidence>
<feature type="transmembrane region" description="Helical" evidence="7">
    <location>
        <begin position="149"/>
        <end position="169"/>
    </location>
</feature>
<dbReference type="STRING" id="1581557.BN1208_0094"/>
<dbReference type="GO" id="GO:0015267">
    <property type="term" value="F:channel activity"/>
    <property type="evidence" value="ECO:0007669"/>
    <property type="project" value="InterPro"/>
</dbReference>
<sequence length="212" mass="22781">MLNKKYLTEFFGTAALLSVITGSGFMGQALSSGNDAVILLGNSIATGAGLYVLIMILGPISGAHLNPLVSVMAYTQKQLKRKDLVPYIAAQISGAISGVWMTHLMFNLPIIQTSTKIRTGLGIWVSEVIATLILLTVIYLGLKYAKQHIAMLVALTVTAGYWFTSSTFFCNPAVTFARSLTDTFVGIAPQNILGFVIPQVIALILILQITKK</sequence>
<evidence type="ECO:0000313" key="8">
    <source>
        <dbReference type="EMBL" id="CEZ18990.1"/>
    </source>
</evidence>